<reference evidence="1 2" key="1">
    <citation type="journal article" date="2019" name="Int. J. Syst. Evol. Microbiol.">
        <title>The Global Catalogue of Microorganisms (GCM) 10K type strain sequencing project: providing services to taxonomists for standard genome sequencing and annotation.</title>
        <authorList>
            <consortium name="The Broad Institute Genomics Platform"/>
            <consortium name="The Broad Institute Genome Sequencing Center for Infectious Disease"/>
            <person name="Wu L."/>
            <person name="Ma J."/>
        </authorList>
    </citation>
    <scope>NUCLEOTIDE SEQUENCE [LARGE SCALE GENOMIC DNA]</scope>
    <source>
        <strain evidence="1 2">JCM 10696</strain>
    </source>
</reference>
<accession>A0ABN1RP19</accession>
<dbReference type="EMBL" id="BAAAHH010000025">
    <property type="protein sequence ID" value="GAA0960917.1"/>
    <property type="molecule type" value="Genomic_DNA"/>
</dbReference>
<sequence length="313" mass="33463">MPTRRRRRWRSAVLGPSERFLPVGEPPLPVVEGRVVDAGPDLLVLWAPAGSGVGHREYRVPMSDETSVWYGGRAGREALQPGRDAVVRPTGDGLAADRIWVDIVRVNGTILSVAQKRERQGLRHLVEVDQGPHRPHVRVAIPPESLGKILVRHPLMLPGQLFDVIARQTWEGPVAVQPGSAQPAPLAAPPPGPEKGVLRGTATWYSTPGRGAAYPRLEALGDSGGCPDAPDPCAQLPYLSLGSAVEVRNDCTGRGADLDVIECGCNAALFCDRCVVCGTTPRGRLVELTRASFVELGGDLDVGCFNVSLAVNR</sequence>
<dbReference type="RefSeq" id="WP_344243651.1">
    <property type="nucleotide sequence ID" value="NZ_BAAAHH010000025.1"/>
</dbReference>
<keyword evidence="2" id="KW-1185">Reference proteome</keyword>
<proteinExistence type="predicted"/>
<protein>
    <submittedName>
        <fullName evidence="1">Uncharacterized protein</fullName>
    </submittedName>
</protein>
<dbReference type="Proteomes" id="UP001500665">
    <property type="component" value="Unassembled WGS sequence"/>
</dbReference>
<organism evidence="1 2">
    <name type="scientific">Actinocorallia libanotica</name>
    <dbReference type="NCBI Taxonomy" id="46162"/>
    <lineage>
        <taxon>Bacteria</taxon>
        <taxon>Bacillati</taxon>
        <taxon>Actinomycetota</taxon>
        <taxon>Actinomycetes</taxon>
        <taxon>Streptosporangiales</taxon>
        <taxon>Thermomonosporaceae</taxon>
        <taxon>Actinocorallia</taxon>
    </lineage>
</organism>
<name>A0ABN1RP19_9ACTN</name>
<evidence type="ECO:0000313" key="1">
    <source>
        <dbReference type="EMBL" id="GAA0960917.1"/>
    </source>
</evidence>
<gene>
    <name evidence="1" type="ORF">GCM10009550_52730</name>
</gene>
<evidence type="ECO:0000313" key="2">
    <source>
        <dbReference type="Proteomes" id="UP001500665"/>
    </source>
</evidence>
<comment type="caution">
    <text evidence="1">The sequence shown here is derived from an EMBL/GenBank/DDBJ whole genome shotgun (WGS) entry which is preliminary data.</text>
</comment>